<evidence type="ECO:0000256" key="1">
    <source>
        <dbReference type="SAM" id="MobiDB-lite"/>
    </source>
</evidence>
<dbReference type="KEGG" id="vg:55006934"/>
<feature type="compositionally biased region" description="Pro residues" evidence="1">
    <location>
        <begin position="142"/>
        <end position="154"/>
    </location>
</feature>
<reference evidence="2 3" key="1">
    <citation type="submission" date="2018-09" db="EMBL/GenBank/DDBJ databases">
        <authorList>
            <person name="Rimple P.A."/>
            <person name="Stoner T.H."/>
            <person name="Garlena R.A."/>
            <person name="Russell D.A."/>
            <person name="Pope W.H."/>
            <person name="Jacobs-Sera D."/>
            <person name="Hatfull G.F."/>
        </authorList>
    </citation>
    <scope>NUCLEOTIDE SEQUENCE [LARGE SCALE GENOMIC DNA]</scope>
</reference>
<evidence type="ECO:0000313" key="3">
    <source>
        <dbReference type="Proteomes" id="UP000274668"/>
    </source>
</evidence>
<dbReference type="RefSeq" id="YP_009815705.1">
    <property type="nucleotide sequence ID" value="NC_048098.1"/>
</dbReference>
<dbReference type="Proteomes" id="UP000274668">
    <property type="component" value="Segment"/>
</dbReference>
<sequence>MAGPNFAKVAEAIPFESIRKYRGRVVTVSGTRMVNVDGQNLRATWADPLVVDDGDVVDVEVINRGPGQSTVHVPTRRAEQPRAKTGTVSAVPGSSPTISVAAGDGITYDAEFIGSYVVGDKVHLDWGAGRPRVIGKVSQTPAPVPPPAPTPPAPTVTTGSKSAAAIESNTLWGPGGWGSWAGGGQHVFQGDYGYGPLSGAWFYGKPFASLNDGRTITRIRFRTGRRRSVGASNSAAVFHFYAHSSSYRPGGDVSRVVGPFDVTIQPGQAPTWINLPLSFAATLLAGGGIAVYGAPYAGMDGRLVQADSGALILDWKK</sequence>
<keyword evidence="3" id="KW-1185">Reference proteome</keyword>
<gene>
    <name evidence="2" type="primary">19</name>
    <name evidence="2" type="ORF">PBI_ANDREW_19</name>
</gene>
<organism evidence="2 3">
    <name type="scientific">Arthrobacter phage Andrew</name>
    <dbReference type="NCBI Taxonomy" id="2419946"/>
    <lineage>
        <taxon>Viruses</taxon>
        <taxon>Duplodnaviria</taxon>
        <taxon>Heunggongvirae</taxon>
        <taxon>Uroviricota</taxon>
        <taxon>Caudoviricetes</taxon>
        <taxon>Andrewvirus</taxon>
        <taxon>Andrewvirus andrew</taxon>
    </lineage>
</organism>
<dbReference type="EMBL" id="MH834595">
    <property type="protein sequence ID" value="AYN56835.1"/>
    <property type="molecule type" value="Genomic_DNA"/>
</dbReference>
<accession>A0A3G2KD60</accession>
<dbReference type="GeneID" id="55006934"/>
<name>A0A3G2KD60_9CAUD</name>
<proteinExistence type="predicted"/>
<feature type="region of interest" description="Disordered" evidence="1">
    <location>
        <begin position="139"/>
        <end position="159"/>
    </location>
</feature>
<protein>
    <submittedName>
        <fullName evidence="2">Minor tail protein</fullName>
    </submittedName>
</protein>
<evidence type="ECO:0000313" key="2">
    <source>
        <dbReference type="EMBL" id="AYN56835.1"/>
    </source>
</evidence>